<feature type="non-terminal residue" evidence="1">
    <location>
        <position position="131"/>
    </location>
</feature>
<evidence type="ECO:0000313" key="2">
    <source>
        <dbReference type="Proteomes" id="UP000663836"/>
    </source>
</evidence>
<reference evidence="1" key="1">
    <citation type="submission" date="2021-02" db="EMBL/GenBank/DDBJ databases">
        <authorList>
            <person name="Nowell W R."/>
        </authorList>
    </citation>
    <scope>NUCLEOTIDE SEQUENCE</scope>
</reference>
<accession>A0A820M6N0</accession>
<protein>
    <submittedName>
        <fullName evidence="1">Uncharacterized protein</fullName>
    </submittedName>
</protein>
<proteinExistence type="predicted"/>
<dbReference type="AlphaFoldDB" id="A0A820M6N0"/>
<organism evidence="1 2">
    <name type="scientific">Rotaria sordida</name>
    <dbReference type="NCBI Taxonomy" id="392033"/>
    <lineage>
        <taxon>Eukaryota</taxon>
        <taxon>Metazoa</taxon>
        <taxon>Spiralia</taxon>
        <taxon>Gnathifera</taxon>
        <taxon>Rotifera</taxon>
        <taxon>Eurotatoria</taxon>
        <taxon>Bdelloidea</taxon>
        <taxon>Philodinida</taxon>
        <taxon>Philodinidae</taxon>
        <taxon>Rotaria</taxon>
    </lineage>
</organism>
<comment type="caution">
    <text evidence="1">The sequence shown here is derived from an EMBL/GenBank/DDBJ whole genome shotgun (WGS) entry which is preliminary data.</text>
</comment>
<dbReference type="Proteomes" id="UP000663836">
    <property type="component" value="Unassembled WGS sequence"/>
</dbReference>
<sequence>MCLPLGKAHDGSIDCIGGTDEPKLCRSNDYRSSYKNFQCINDTGKLCIKPEDLCYQSHCQDGSDIQFCDNTRDIPIHSTICDEQYESVRSEVENFFCARQFDTNKLTVIHFSLGKSTNSTNQITQQHTNEM</sequence>
<dbReference type="EMBL" id="CAJOBD010056560">
    <property type="protein sequence ID" value="CAF4368716.1"/>
    <property type="molecule type" value="Genomic_DNA"/>
</dbReference>
<evidence type="ECO:0000313" key="1">
    <source>
        <dbReference type="EMBL" id="CAF4368716.1"/>
    </source>
</evidence>
<name>A0A820M6N0_9BILA</name>
<gene>
    <name evidence="1" type="ORF">JBS370_LOCUS42463</name>
</gene>